<dbReference type="Gramene" id="Solyc05g024495.1.1">
    <property type="protein sequence ID" value="Solyc05g024495.1.1"/>
    <property type="gene ID" value="Solyc05g024495.1"/>
</dbReference>
<dbReference type="InParanoid" id="A0A3Q7GIB8"/>
<evidence type="ECO:0000259" key="2">
    <source>
        <dbReference type="Pfam" id="PF00078"/>
    </source>
</evidence>
<evidence type="ECO:0000256" key="1">
    <source>
        <dbReference type="SAM" id="MobiDB-lite"/>
    </source>
</evidence>
<dbReference type="CDD" id="cd01647">
    <property type="entry name" value="RT_LTR"/>
    <property type="match status" value="1"/>
</dbReference>
<dbReference type="AlphaFoldDB" id="A0A3Q7GIB8"/>
<evidence type="ECO:0000313" key="4">
    <source>
        <dbReference type="Proteomes" id="UP000004994"/>
    </source>
</evidence>
<feature type="domain" description="Reverse transcriptase" evidence="2">
    <location>
        <begin position="335"/>
        <end position="416"/>
    </location>
</feature>
<dbReference type="Pfam" id="PF00078">
    <property type="entry name" value="RVT_1"/>
    <property type="match status" value="1"/>
</dbReference>
<dbReference type="EnsemblPlants" id="Solyc05g024495.1.1">
    <property type="protein sequence ID" value="Solyc05g024495.1.1"/>
    <property type="gene ID" value="Solyc05g024495.1"/>
</dbReference>
<accession>A0A3Q7GIB8</accession>
<dbReference type="SUPFAM" id="SSF56672">
    <property type="entry name" value="DNA/RNA polymerases"/>
    <property type="match status" value="1"/>
</dbReference>
<dbReference type="PANTHER" id="PTHR24559">
    <property type="entry name" value="TRANSPOSON TY3-I GAG-POL POLYPROTEIN"/>
    <property type="match status" value="1"/>
</dbReference>
<name>A0A3Q7GIB8_SOLLC</name>
<evidence type="ECO:0000313" key="3">
    <source>
        <dbReference type="EnsemblPlants" id="Solyc05g024495.1.1"/>
    </source>
</evidence>
<proteinExistence type="predicted"/>
<dbReference type="InterPro" id="IPR000477">
    <property type="entry name" value="RT_dom"/>
</dbReference>
<dbReference type="InterPro" id="IPR053134">
    <property type="entry name" value="RNA-dir_DNA_polymerase"/>
</dbReference>
<sequence>MNDVIADSDNTSAATMETRTQQETTLLKRIKHVRNPSKRSLMEDHKILKAHIDDLIKEVKDSFSKELTEIRNILMEMVSIKHPMGTYRHELGMEITRQEHQLAITIPRHKPSSMEFILFRELKKIRGRPWRHYISTAKHCNGTNGCLGKRNYFEVSEGRLENSYMLPLSQRFKDEDIKNSVLSEEPKTFDEAVEQVHIQERWIKAEKGPIRPALANKGAPLLPNPNVASSYENTSAAGCGPRGILTLYIRKSGHRLWERTFEFSYQGTNNIWKGLEPTSVKRIQLHSLRQDTLIDAILVYYCLQIVSTVPTHDDQLAERVIRASTSPLTYSRLLVRKKDGTWRFCVDYRALNAVIIRDRFPIPTVDELFDELHGAMYFSKLELLAGYHQIRVRPKNTEKTYFWTHEGNYEFLVMPFRPYSKNFNDTTLEGMLGLPEPIIELLQIFIERGTALTMSTVNHTQTDGKSEWYNTAYRSSAGMTPFRVVYGSDPPVVSWYIKGSIPSEFIESYLVDRYDVLALHEANFACAQNQINGFTDKNRREQTY</sequence>
<organism evidence="3">
    <name type="scientific">Solanum lycopersicum</name>
    <name type="common">Tomato</name>
    <name type="synonym">Lycopersicon esculentum</name>
    <dbReference type="NCBI Taxonomy" id="4081"/>
    <lineage>
        <taxon>Eukaryota</taxon>
        <taxon>Viridiplantae</taxon>
        <taxon>Streptophyta</taxon>
        <taxon>Embryophyta</taxon>
        <taxon>Tracheophyta</taxon>
        <taxon>Spermatophyta</taxon>
        <taxon>Magnoliopsida</taxon>
        <taxon>eudicotyledons</taxon>
        <taxon>Gunneridae</taxon>
        <taxon>Pentapetalae</taxon>
        <taxon>asterids</taxon>
        <taxon>lamiids</taxon>
        <taxon>Solanales</taxon>
        <taxon>Solanaceae</taxon>
        <taxon>Solanoideae</taxon>
        <taxon>Solaneae</taxon>
        <taxon>Solanum</taxon>
        <taxon>Solanum subgen. Lycopersicon</taxon>
    </lineage>
</organism>
<dbReference type="InterPro" id="IPR043128">
    <property type="entry name" value="Rev_trsase/Diguanyl_cyclase"/>
</dbReference>
<feature type="region of interest" description="Disordered" evidence="1">
    <location>
        <begin position="1"/>
        <end position="20"/>
    </location>
</feature>
<dbReference type="STRING" id="4081.A0A3Q7GIB8"/>
<reference evidence="3" key="2">
    <citation type="submission" date="2019-01" db="UniProtKB">
        <authorList>
            <consortium name="EnsemblPlants"/>
        </authorList>
    </citation>
    <scope>IDENTIFICATION</scope>
    <source>
        <strain evidence="3">cv. Heinz 1706</strain>
    </source>
</reference>
<keyword evidence="4" id="KW-1185">Reference proteome</keyword>
<dbReference type="Proteomes" id="UP000004994">
    <property type="component" value="Chromosome 5"/>
</dbReference>
<dbReference type="PANTHER" id="PTHR24559:SF434">
    <property type="entry name" value="RNA-DIRECTED DNA POLYMERASE HOMOLOG"/>
    <property type="match status" value="1"/>
</dbReference>
<reference evidence="3" key="1">
    <citation type="journal article" date="2012" name="Nature">
        <title>The tomato genome sequence provides insights into fleshy fruit evolution.</title>
        <authorList>
            <consortium name="Tomato Genome Consortium"/>
        </authorList>
    </citation>
    <scope>NUCLEOTIDE SEQUENCE [LARGE SCALE GENOMIC DNA]</scope>
    <source>
        <strain evidence="3">cv. Heinz 1706</strain>
    </source>
</reference>
<dbReference type="Gene3D" id="3.30.70.270">
    <property type="match status" value="1"/>
</dbReference>
<feature type="compositionally biased region" description="Polar residues" evidence="1">
    <location>
        <begin position="8"/>
        <end position="20"/>
    </location>
</feature>
<protein>
    <recommendedName>
        <fullName evidence="2">Reverse transcriptase domain-containing protein</fullName>
    </recommendedName>
</protein>
<dbReference type="InterPro" id="IPR043502">
    <property type="entry name" value="DNA/RNA_pol_sf"/>
</dbReference>
<dbReference type="Gene3D" id="3.10.10.10">
    <property type="entry name" value="HIV Type 1 Reverse Transcriptase, subunit A, domain 1"/>
    <property type="match status" value="1"/>
</dbReference>